<proteinExistence type="predicted"/>
<dbReference type="EMBL" id="JJMU01000011">
    <property type="protein sequence ID" value="KGE15493.1"/>
    <property type="molecule type" value="Genomic_DNA"/>
</dbReference>
<organism evidence="2 3">
    <name type="scientific">Sphingobacterium deserti</name>
    <dbReference type="NCBI Taxonomy" id="1229276"/>
    <lineage>
        <taxon>Bacteria</taxon>
        <taxon>Pseudomonadati</taxon>
        <taxon>Bacteroidota</taxon>
        <taxon>Sphingobacteriia</taxon>
        <taxon>Sphingobacteriales</taxon>
        <taxon>Sphingobacteriaceae</taxon>
        <taxon>Sphingobacterium</taxon>
    </lineage>
</organism>
<keyword evidence="3" id="KW-1185">Reference proteome</keyword>
<comment type="caution">
    <text evidence="2">The sequence shown here is derived from an EMBL/GenBank/DDBJ whole genome shotgun (WGS) entry which is preliminary data.</text>
</comment>
<sequence length="187" mass="21278">MTLFNKEFKVTLCVWGSIQVLYLVFLSESFLADVDDDVFKRTARLTSSISILINIALIPAYMAVLGIISFFSARLCSLQLEKRYLVDGLTQVGLVFIVYNILKIANVYYYHDVLRSIDPLLESSAELLSSTKWVHIQQLLDFCVTFGAGLIFVLEIEKELPLKLSQWITLFFSITLPLLLLSMMSFS</sequence>
<dbReference type="STRING" id="1229276.DI53_0759"/>
<protein>
    <submittedName>
        <fullName evidence="2">Uncharacterized protein</fullName>
    </submittedName>
</protein>
<dbReference type="Proteomes" id="UP000031802">
    <property type="component" value="Unassembled WGS sequence"/>
</dbReference>
<gene>
    <name evidence="2" type="ORF">DI53_0759</name>
</gene>
<keyword evidence="1" id="KW-0472">Membrane</keyword>
<name>A0A0B8T542_9SPHI</name>
<feature type="transmembrane region" description="Helical" evidence="1">
    <location>
        <begin position="136"/>
        <end position="155"/>
    </location>
</feature>
<reference evidence="3" key="1">
    <citation type="submission" date="2014-04" db="EMBL/GenBank/DDBJ databases">
        <title>Whole-Genome optical mapping and complete genome sequence of Sphingobacterium deserti sp. nov., a new spaces isolated from desert in the west of China.</title>
        <authorList>
            <person name="Teng C."/>
            <person name="Zhou Z."/>
            <person name="Li X."/>
            <person name="Chen M."/>
            <person name="Lin M."/>
            <person name="Wang L."/>
            <person name="Su S."/>
            <person name="Zhang C."/>
            <person name="Zhang W."/>
        </authorList>
    </citation>
    <scope>NUCLEOTIDE SEQUENCE [LARGE SCALE GENOMIC DNA]</scope>
    <source>
        <strain evidence="3">ACCC05744</strain>
    </source>
</reference>
<reference evidence="2 3" key="2">
    <citation type="journal article" date="2015" name="PLoS ONE">
        <title>Whole-Genome Optical Mapping and Finished Genome Sequence of Sphingobacterium deserti sp. nov., a New Species Isolated from the Western Desert of China.</title>
        <authorList>
            <person name="Teng C."/>
            <person name="Zhou Z."/>
            <person name="Molnar I."/>
            <person name="Li X."/>
            <person name="Tang R."/>
            <person name="Chen M."/>
            <person name="Wang L."/>
            <person name="Su S."/>
            <person name="Zhang W."/>
            <person name="Lin M."/>
        </authorList>
    </citation>
    <scope>NUCLEOTIDE SEQUENCE [LARGE SCALE GENOMIC DNA]</scope>
    <source>
        <strain evidence="3">ACCC05744</strain>
    </source>
</reference>
<feature type="transmembrane region" description="Helical" evidence="1">
    <location>
        <begin position="51"/>
        <end position="72"/>
    </location>
</feature>
<dbReference type="RefSeq" id="WP_037495520.1">
    <property type="nucleotide sequence ID" value="NZ_JJMU01000011.1"/>
</dbReference>
<evidence type="ECO:0000313" key="3">
    <source>
        <dbReference type="Proteomes" id="UP000031802"/>
    </source>
</evidence>
<accession>A0A0B8T542</accession>
<feature type="transmembrane region" description="Helical" evidence="1">
    <location>
        <begin position="167"/>
        <end position="186"/>
    </location>
</feature>
<keyword evidence="1" id="KW-0812">Transmembrane</keyword>
<dbReference type="AlphaFoldDB" id="A0A0B8T542"/>
<evidence type="ECO:0000256" key="1">
    <source>
        <dbReference type="SAM" id="Phobius"/>
    </source>
</evidence>
<keyword evidence="1" id="KW-1133">Transmembrane helix</keyword>
<feature type="transmembrane region" description="Helical" evidence="1">
    <location>
        <begin position="12"/>
        <end position="31"/>
    </location>
</feature>
<evidence type="ECO:0000313" key="2">
    <source>
        <dbReference type="EMBL" id="KGE15493.1"/>
    </source>
</evidence>